<dbReference type="AlphaFoldDB" id="A0A0N9VBA9"/>
<dbReference type="PANTHER" id="PTHR43618:SF8">
    <property type="entry name" value="7ALPHA-HYDROXYSTEROID DEHYDROGENASE"/>
    <property type="match status" value="1"/>
</dbReference>
<dbReference type="PRINTS" id="PR00081">
    <property type="entry name" value="GDHRDH"/>
</dbReference>
<dbReference type="PATRIC" id="fig|33050.5.peg.3161"/>
<sequence length="261" mass="26767">MSADYTAGLFDVAGKRALVTGATSGIGRMIARGLAQAGAEVWVVARGADDVDAIVGELGGKAQGVVADIATEDGIARIAEALGDRPLHILVNNAGTDRPTPLDAEGREDFDAVLGLNLTTPFLLTRKLLSQLEGAASPGDPARVINIASIAALNPGHLENFAYASSKSGVAMMSRHLGRHLAKRNISCNAIAPGLFPSRLTEQFLGMGEADEVPKAFVSPLGARAGEMDDIAGAVIYLSSRAGAWVTGVLLPVSGGISTVS</sequence>
<dbReference type="InterPro" id="IPR057326">
    <property type="entry name" value="KR_dom"/>
</dbReference>
<gene>
    <name evidence="6" type="ORF">AN936_15240</name>
</gene>
<dbReference type="SUPFAM" id="SSF51735">
    <property type="entry name" value="NAD(P)-binding Rossmann-fold domains"/>
    <property type="match status" value="1"/>
</dbReference>
<dbReference type="RefSeq" id="WP_054588812.1">
    <property type="nucleotide sequence ID" value="NZ_CP012700.1"/>
</dbReference>
<dbReference type="KEGG" id="smag:AN936_15240"/>
<accession>A0A0N9VBA9</accession>
<dbReference type="EMBL" id="CP012700">
    <property type="protein sequence ID" value="ALH81658.1"/>
    <property type="molecule type" value="Genomic_DNA"/>
</dbReference>
<comment type="similarity">
    <text evidence="1 4">Belongs to the short-chain dehydrogenases/reductases (SDR) family.</text>
</comment>
<dbReference type="PRINTS" id="PR00080">
    <property type="entry name" value="SDRFAMILY"/>
</dbReference>
<protein>
    <recommendedName>
        <fullName evidence="5">Ketoreductase domain-containing protein</fullName>
    </recommendedName>
</protein>
<organism evidence="6 7">
    <name type="scientific">Sphingopyxis macrogoltabida</name>
    <name type="common">Sphingomonas macrogoltabidus</name>
    <dbReference type="NCBI Taxonomy" id="33050"/>
    <lineage>
        <taxon>Bacteria</taxon>
        <taxon>Pseudomonadati</taxon>
        <taxon>Pseudomonadota</taxon>
        <taxon>Alphaproteobacteria</taxon>
        <taxon>Sphingomonadales</taxon>
        <taxon>Sphingomonadaceae</taxon>
        <taxon>Sphingopyxis</taxon>
    </lineage>
</organism>
<dbReference type="Gene3D" id="3.40.50.720">
    <property type="entry name" value="NAD(P)-binding Rossmann-like Domain"/>
    <property type="match status" value="1"/>
</dbReference>
<dbReference type="InterPro" id="IPR002347">
    <property type="entry name" value="SDR_fam"/>
</dbReference>
<dbReference type="GO" id="GO:0016491">
    <property type="term" value="F:oxidoreductase activity"/>
    <property type="evidence" value="ECO:0007669"/>
    <property type="project" value="UniProtKB-KW"/>
</dbReference>
<feature type="domain" description="Ketoreductase" evidence="5">
    <location>
        <begin position="15"/>
        <end position="194"/>
    </location>
</feature>
<proteinExistence type="inferred from homology"/>
<evidence type="ECO:0000256" key="1">
    <source>
        <dbReference type="ARBA" id="ARBA00006484"/>
    </source>
</evidence>
<evidence type="ECO:0000256" key="3">
    <source>
        <dbReference type="ARBA" id="ARBA00023002"/>
    </source>
</evidence>
<dbReference type="InterPro" id="IPR020904">
    <property type="entry name" value="Sc_DH/Rdtase_CS"/>
</dbReference>
<keyword evidence="2" id="KW-0521">NADP</keyword>
<evidence type="ECO:0000256" key="4">
    <source>
        <dbReference type="RuleBase" id="RU000363"/>
    </source>
</evidence>
<dbReference type="Proteomes" id="UP000058074">
    <property type="component" value="Chromosome"/>
</dbReference>
<dbReference type="SMART" id="SM00822">
    <property type="entry name" value="PKS_KR"/>
    <property type="match status" value="1"/>
</dbReference>
<dbReference type="PANTHER" id="PTHR43618">
    <property type="entry name" value="7-ALPHA-HYDROXYSTEROID DEHYDROGENASE"/>
    <property type="match status" value="1"/>
</dbReference>
<evidence type="ECO:0000256" key="2">
    <source>
        <dbReference type="ARBA" id="ARBA00022857"/>
    </source>
</evidence>
<dbReference type="PROSITE" id="PS00061">
    <property type="entry name" value="ADH_SHORT"/>
    <property type="match status" value="1"/>
</dbReference>
<dbReference type="OrthoDB" id="7255009at2"/>
<reference evidence="6 7" key="1">
    <citation type="journal article" date="2015" name="Genome Announc.">
        <title>Complete Genome Sequence of Polypropylene Glycol- and Polyethylene Glycol-Degrading Sphingopyxis macrogoltabida Strain EY-1.</title>
        <authorList>
            <person name="Ohtsubo Y."/>
            <person name="Nagata Y."/>
            <person name="Numata M."/>
            <person name="Tsuchikane K."/>
            <person name="Hosoyama A."/>
            <person name="Yamazoe A."/>
            <person name="Tsuda M."/>
            <person name="Fujita N."/>
            <person name="Kawai F."/>
        </authorList>
    </citation>
    <scope>NUCLEOTIDE SEQUENCE [LARGE SCALE GENOMIC DNA]</scope>
    <source>
        <strain evidence="6 7">EY-1</strain>
    </source>
</reference>
<name>A0A0N9VBA9_SPHMC</name>
<evidence type="ECO:0000313" key="6">
    <source>
        <dbReference type="EMBL" id="ALH81658.1"/>
    </source>
</evidence>
<dbReference type="InterPro" id="IPR036291">
    <property type="entry name" value="NAD(P)-bd_dom_sf"/>
</dbReference>
<dbReference type="Pfam" id="PF00106">
    <property type="entry name" value="adh_short"/>
    <property type="match status" value="1"/>
</dbReference>
<keyword evidence="3" id="KW-0560">Oxidoreductase</keyword>
<dbReference type="InterPro" id="IPR052178">
    <property type="entry name" value="Sec_Metab_Biosynth_SDR"/>
</dbReference>
<evidence type="ECO:0000313" key="7">
    <source>
        <dbReference type="Proteomes" id="UP000058074"/>
    </source>
</evidence>
<evidence type="ECO:0000259" key="5">
    <source>
        <dbReference type="SMART" id="SM00822"/>
    </source>
</evidence>